<proteinExistence type="predicted"/>
<protein>
    <submittedName>
        <fullName evidence="1">Uncharacterized protein</fullName>
    </submittedName>
</protein>
<reference evidence="1 2" key="1">
    <citation type="journal article" date="2020" name="Cell">
        <title>Large-Scale Comparative Analyses of Tick Genomes Elucidate Their Genetic Diversity and Vector Capacities.</title>
        <authorList>
            <consortium name="Tick Genome and Microbiome Consortium (TIGMIC)"/>
            <person name="Jia N."/>
            <person name="Wang J."/>
            <person name="Shi W."/>
            <person name="Du L."/>
            <person name="Sun Y."/>
            <person name="Zhan W."/>
            <person name="Jiang J.F."/>
            <person name="Wang Q."/>
            <person name="Zhang B."/>
            <person name="Ji P."/>
            <person name="Bell-Sakyi L."/>
            <person name="Cui X.M."/>
            <person name="Yuan T.T."/>
            <person name="Jiang B.G."/>
            <person name="Yang W.F."/>
            <person name="Lam T.T."/>
            <person name="Chang Q.C."/>
            <person name="Ding S.J."/>
            <person name="Wang X.J."/>
            <person name="Zhu J.G."/>
            <person name="Ruan X.D."/>
            <person name="Zhao L."/>
            <person name="Wei J.T."/>
            <person name="Ye R.Z."/>
            <person name="Que T.C."/>
            <person name="Du C.H."/>
            <person name="Zhou Y.H."/>
            <person name="Cheng J.X."/>
            <person name="Dai P.F."/>
            <person name="Guo W.B."/>
            <person name="Han X.H."/>
            <person name="Huang E.J."/>
            <person name="Li L.F."/>
            <person name="Wei W."/>
            <person name="Gao Y.C."/>
            <person name="Liu J.Z."/>
            <person name="Shao H.Z."/>
            <person name="Wang X."/>
            <person name="Wang C.C."/>
            <person name="Yang T.C."/>
            <person name="Huo Q.B."/>
            <person name="Li W."/>
            <person name="Chen H.Y."/>
            <person name="Chen S.E."/>
            <person name="Zhou L.G."/>
            <person name="Ni X.B."/>
            <person name="Tian J.H."/>
            <person name="Sheng Y."/>
            <person name="Liu T."/>
            <person name="Pan Y.S."/>
            <person name="Xia L.Y."/>
            <person name="Li J."/>
            <person name="Zhao F."/>
            <person name="Cao W.C."/>
        </authorList>
    </citation>
    <scope>NUCLEOTIDE SEQUENCE [LARGE SCALE GENOMIC DNA]</scope>
    <source>
        <strain evidence="1">Iper-2018</strain>
    </source>
</reference>
<feature type="non-terminal residue" evidence="1">
    <location>
        <position position="1"/>
    </location>
</feature>
<comment type="caution">
    <text evidence="1">The sequence shown here is derived from an EMBL/GenBank/DDBJ whole genome shotgun (WGS) entry which is preliminary data.</text>
</comment>
<keyword evidence="2" id="KW-1185">Reference proteome</keyword>
<dbReference type="Proteomes" id="UP000805193">
    <property type="component" value="Unassembled WGS sequence"/>
</dbReference>
<evidence type="ECO:0000313" key="1">
    <source>
        <dbReference type="EMBL" id="KAG0445311.1"/>
    </source>
</evidence>
<evidence type="ECO:0000313" key="2">
    <source>
        <dbReference type="Proteomes" id="UP000805193"/>
    </source>
</evidence>
<organism evidence="1 2">
    <name type="scientific">Ixodes persulcatus</name>
    <name type="common">Taiga tick</name>
    <dbReference type="NCBI Taxonomy" id="34615"/>
    <lineage>
        <taxon>Eukaryota</taxon>
        <taxon>Metazoa</taxon>
        <taxon>Ecdysozoa</taxon>
        <taxon>Arthropoda</taxon>
        <taxon>Chelicerata</taxon>
        <taxon>Arachnida</taxon>
        <taxon>Acari</taxon>
        <taxon>Parasitiformes</taxon>
        <taxon>Ixodida</taxon>
        <taxon>Ixodoidea</taxon>
        <taxon>Ixodidae</taxon>
        <taxon>Ixodinae</taxon>
        <taxon>Ixodes</taxon>
    </lineage>
</organism>
<gene>
    <name evidence="1" type="ORF">HPB47_016911</name>
</gene>
<name>A0AC60R1P4_IXOPE</name>
<accession>A0AC60R1P4</accession>
<sequence>IAALEDLQDKGNTETATRGHQLLTCVLTQSPILMKLRLLLSSCESQGFHHYFRRRNDFLAERLRSQTGTIYPPFALLPQNIAAAEKDIDIEEFVTLYGGFVSSNIHPDEVLVWAKKWRNGPIQPVSAVQATCLCPKALYTHIHRLLQILAAVQ</sequence>
<feature type="non-terminal residue" evidence="1">
    <location>
        <position position="153"/>
    </location>
</feature>
<dbReference type="EMBL" id="JABSTQ010000569">
    <property type="protein sequence ID" value="KAG0445311.1"/>
    <property type="molecule type" value="Genomic_DNA"/>
</dbReference>